<evidence type="ECO:0000256" key="2">
    <source>
        <dbReference type="ARBA" id="ARBA00005262"/>
    </source>
</evidence>
<keyword evidence="6 7" id="KW-0472">Membrane</keyword>
<dbReference type="Pfam" id="PF02417">
    <property type="entry name" value="Chromate_transp"/>
    <property type="match status" value="1"/>
</dbReference>
<keyword evidence="5 7" id="KW-1133">Transmembrane helix</keyword>
<keyword evidence="4 7" id="KW-0812">Transmembrane</keyword>
<sequence>MANVSIRSLWDIFWTFLKIGPVTFGGGYAMIPLIEREVVGNKQWVTQQEMGDLLSIAGSAPGGIGVNASAFIGYRRAGVPGAAVAVVGITLPTFIIAFLLSLIYMHIEHNPKVTAALQGIHAAIVGLIIIAAIKMAKSAVFDKTTLALMIVTVITFLATSIHPLYIILLGLLIGIICIWLKEKLGLAVKLEKQQSSEASSRFIYPDYFIAEGI</sequence>
<keyword evidence="9" id="KW-1185">Reference proteome</keyword>
<feature type="transmembrane region" description="Helical" evidence="7">
    <location>
        <begin position="54"/>
        <end position="74"/>
    </location>
</feature>
<evidence type="ECO:0000256" key="1">
    <source>
        <dbReference type="ARBA" id="ARBA00004651"/>
    </source>
</evidence>
<dbReference type="InterPro" id="IPR052518">
    <property type="entry name" value="CHR_Transporter"/>
</dbReference>
<evidence type="ECO:0000256" key="3">
    <source>
        <dbReference type="ARBA" id="ARBA00022475"/>
    </source>
</evidence>
<organism evidence="8 9">
    <name type="scientific">Paenibacillus hexagrammi</name>
    <dbReference type="NCBI Taxonomy" id="2908839"/>
    <lineage>
        <taxon>Bacteria</taxon>
        <taxon>Bacillati</taxon>
        <taxon>Bacillota</taxon>
        <taxon>Bacilli</taxon>
        <taxon>Bacillales</taxon>
        <taxon>Paenibacillaceae</taxon>
        <taxon>Paenibacillus</taxon>
    </lineage>
</organism>
<feature type="transmembrane region" description="Helical" evidence="7">
    <location>
        <begin position="12"/>
        <end position="34"/>
    </location>
</feature>
<accession>A0ABY3SL96</accession>
<feature type="transmembrane region" description="Helical" evidence="7">
    <location>
        <begin position="81"/>
        <end position="107"/>
    </location>
</feature>
<name>A0ABY3SL96_9BACL</name>
<evidence type="ECO:0000256" key="5">
    <source>
        <dbReference type="ARBA" id="ARBA00022989"/>
    </source>
</evidence>
<protein>
    <submittedName>
        <fullName evidence="8">Chromate transporter</fullName>
    </submittedName>
</protein>
<gene>
    <name evidence="8" type="ORF">L0M14_06690</name>
</gene>
<feature type="transmembrane region" description="Helical" evidence="7">
    <location>
        <begin position="113"/>
        <end position="133"/>
    </location>
</feature>
<dbReference type="EMBL" id="CP090978">
    <property type="protein sequence ID" value="UJF34838.1"/>
    <property type="molecule type" value="Genomic_DNA"/>
</dbReference>
<comment type="similarity">
    <text evidence="2">Belongs to the chromate ion transporter (CHR) (TC 2.A.51) family.</text>
</comment>
<evidence type="ECO:0000313" key="8">
    <source>
        <dbReference type="EMBL" id="UJF34838.1"/>
    </source>
</evidence>
<dbReference type="PANTHER" id="PTHR43663:SF2">
    <property type="entry name" value="CHROMATE TRANSPORT PROTEIN-RELATED"/>
    <property type="match status" value="1"/>
</dbReference>
<reference evidence="8 9" key="1">
    <citation type="journal article" date="2024" name="Int. J. Syst. Evol. Microbiol.">
        <title>Paenibacillus hexagrammi sp. nov., a novel bacterium isolated from the gut content of Hexagrammos agrammus.</title>
        <authorList>
            <person name="Jung H.K."/>
            <person name="Kim D.G."/>
            <person name="Zin H."/>
            <person name="Park J."/>
            <person name="Jung H."/>
            <person name="Kim Y.O."/>
            <person name="Kong H.J."/>
            <person name="Kim J.W."/>
            <person name="Kim Y.S."/>
        </authorList>
    </citation>
    <scope>NUCLEOTIDE SEQUENCE [LARGE SCALE GENOMIC DNA]</scope>
    <source>
        <strain evidence="8 9">YPD9-1</strain>
    </source>
</reference>
<evidence type="ECO:0000256" key="7">
    <source>
        <dbReference type="SAM" id="Phobius"/>
    </source>
</evidence>
<dbReference type="InterPro" id="IPR003370">
    <property type="entry name" value="Chromate_transpt"/>
</dbReference>
<dbReference type="Proteomes" id="UP001649230">
    <property type="component" value="Chromosome"/>
</dbReference>
<dbReference type="RefSeq" id="WP_235121411.1">
    <property type="nucleotide sequence ID" value="NZ_CP090978.1"/>
</dbReference>
<dbReference type="PANTHER" id="PTHR43663">
    <property type="entry name" value="CHROMATE TRANSPORT PROTEIN-RELATED"/>
    <property type="match status" value="1"/>
</dbReference>
<comment type="subcellular location">
    <subcellularLocation>
        <location evidence="1">Cell membrane</location>
        <topology evidence="1">Multi-pass membrane protein</topology>
    </subcellularLocation>
</comment>
<proteinExistence type="inferred from homology"/>
<evidence type="ECO:0000313" key="9">
    <source>
        <dbReference type="Proteomes" id="UP001649230"/>
    </source>
</evidence>
<evidence type="ECO:0000256" key="4">
    <source>
        <dbReference type="ARBA" id="ARBA00022692"/>
    </source>
</evidence>
<feature type="transmembrane region" description="Helical" evidence="7">
    <location>
        <begin position="140"/>
        <end position="158"/>
    </location>
</feature>
<evidence type="ECO:0000256" key="6">
    <source>
        <dbReference type="ARBA" id="ARBA00023136"/>
    </source>
</evidence>
<keyword evidence="3" id="KW-1003">Cell membrane</keyword>